<gene>
    <name evidence="1" type="ORF">SteCoe_27275</name>
</gene>
<reference evidence="1 2" key="1">
    <citation type="submission" date="2016-11" db="EMBL/GenBank/DDBJ databases">
        <title>The macronuclear genome of Stentor coeruleus: a giant cell with tiny introns.</title>
        <authorList>
            <person name="Slabodnick M."/>
            <person name="Ruby J.G."/>
            <person name="Reiff S.B."/>
            <person name="Swart E.C."/>
            <person name="Gosai S."/>
            <person name="Prabakaran S."/>
            <person name="Witkowska E."/>
            <person name="Larue G.E."/>
            <person name="Fisher S."/>
            <person name="Freeman R.M."/>
            <person name="Gunawardena J."/>
            <person name="Chu W."/>
            <person name="Stover N.A."/>
            <person name="Gregory B.D."/>
            <person name="Nowacki M."/>
            <person name="Derisi J."/>
            <person name="Roy S.W."/>
            <person name="Marshall W.F."/>
            <person name="Sood P."/>
        </authorList>
    </citation>
    <scope>NUCLEOTIDE SEQUENCE [LARGE SCALE GENOMIC DNA]</scope>
    <source>
        <strain evidence="1">WM001</strain>
    </source>
</reference>
<sequence>MKSSRSTKPKRLVFSPEAISRVSEKTFGSEKSLLSCRIGGHRQIVTTDPFREVCKGSPNCRLKPIILRNKGSPSSNRSMNVVSIKIPDISEDGSFQHNKYILPTLNHPIEESIKKFRALYGDEQKNSIPHAMSDSALQSTKYRRPNLEIINMRAKEKSELDISFGYNNEYSNLSLRNPFIGK</sequence>
<protein>
    <submittedName>
        <fullName evidence="1">Uncharacterized protein</fullName>
    </submittedName>
</protein>
<dbReference type="Proteomes" id="UP000187209">
    <property type="component" value="Unassembled WGS sequence"/>
</dbReference>
<proteinExistence type="predicted"/>
<comment type="caution">
    <text evidence="1">The sequence shown here is derived from an EMBL/GenBank/DDBJ whole genome shotgun (WGS) entry which is preliminary data.</text>
</comment>
<organism evidence="1 2">
    <name type="scientific">Stentor coeruleus</name>
    <dbReference type="NCBI Taxonomy" id="5963"/>
    <lineage>
        <taxon>Eukaryota</taxon>
        <taxon>Sar</taxon>
        <taxon>Alveolata</taxon>
        <taxon>Ciliophora</taxon>
        <taxon>Postciliodesmatophora</taxon>
        <taxon>Heterotrichea</taxon>
        <taxon>Heterotrichida</taxon>
        <taxon>Stentoridae</taxon>
        <taxon>Stentor</taxon>
    </lineage>
</organism>
<name>A0A1R2BAY7_9CILI</name>
<evidence type="ECO:0000313" key="1">
    <source>
        <dbReference type="EMBL" id="OMJ73932.1"/>
    </source>
</evidence>
<evidence type="ECO:0000313" key="2">
    <source>
        <dbReference type="Proteomes" id="UP000187209"/>
    </source>
</evidence>
<keyword evidence="2" id="KW-1185">Reference proteome</keyword>
<dbReference type="EMBL" id="MPUH01000786">
    <property type="protein sequence ID" value="OMJ73932.1"/>
    <property type="molecule type" value="Genomic_DNA"/>
</dbReference>
<dbReference type="AlphaFoldDB" id="A0A1R2BAY7"/>
<accession>A0A1R2BAY7</accession>